<dbReference type="GO" id="GO:0016477">
    <property type="term" value="P:cell migration"/>
    <property type="evidence" value="ECO:0007669"/>
    <property type="project" value="TreeGrafter"/>
</dbReference>
<dbReference type="PRINTS" id="PR00205">
    <property type="entry name" value="CADHERIN"/>
</dbReference>
<dbReference type="InterPro" id="IPR015919">
    <property type="entry name" value="Cadherin-like_sf"/>
</dbReference>
<dbReference type="GO" id="GO:0007156">
    <property type="term" value="P:homophilic cell adhesion via plasma membrane adhesion molecules"/>
    <property type="evidence" value="ECO:0007669"/>
    <property type="project" value="InterPro"/>
</dbReference>
<keyword evidence="2" id="KW-0677">Repeat</keyword>
<dbReference type="InterPro" id="IPR002126">
    <property type="entry name" value="Cadherin-like_dom"/>
</dbReference>
<dbReference type="Proteomes" id="UP000095280">
    <property type="component" value="Unplaced"/>
</dbReference>
<dbReference type="Gene3D" id="2.60.40.60">
    <property type="entry name" value="Cadherins"/>
    <property type="match status" value="3"/>
</dbReference>
<accession>A0A1I8FJW6</accession>
<dbReference type="InterPro" id="IPR039808">
    <property type="entry name" value="Cadherin"/>
</dbReference>
<evidence type="ECO:0000313" key="8">
    <source>
        <dbReference type="Proteomes" id="UP000095280"/>
    </source>
</evidence>
<evidence type="ECO:0000256" key="6">
    <source>
        <dbReference type="SAM" id="SignalP"/>
    </source>
</evidence>
<comment type="subcellular location">
    <subcellularLocation>
        <location evidence="1">Membrane</location>
    </subcellularLocation>
</comment>
<feature type="domain" description="Cadherin" evidence="7">
    <location>
        <begin position="244"/>
        <end position="350"/>
    </location>
</feature>
<evidence type="ECO:0000313" key="9">
    <source>
        <dbReference type="WBParaSite" id="maker-unitig_3701-snap-gene-0.1-mRNA-1"/>
    </source>
</evidence>
<keyword evidence="6" id="KW-0732">Signal</keyword>
<reference evidence="9" key="1">
    <citation type="submission" date="2016-11" db="UniProtKB">
        <authorList>
            <consortium name="WormBaseParasite"/>
        </authorList>
    </citation>
    <scope>IDENTIFICATION</scope>
</reference>
<name>A0A1I8FJW6_9PLAT</name>
<feature type="domain" description="Cadherin" evidence="7">
    <location>
        <begin position="129"/>
        <end position="243"/>
    </location>
</feature>
<dbReference type="PROSITE" id="PS00232">
    <property type="entry name" value="CADHERIN_1"/>
    <property type="match status" value="1"/>
</dbReference>
<dbReference type="WBParaSite" id="maker-unitig_3701-snap-gene-0.1-mRNA-1">
    <property type="protein sequence ID" value="maker-unitig_3701-snap-gene-0.1-mRNA-1"/>
    <property type="gene ID" value="maker-unitig_3701-snap-gene-0.1"/>
</dbReference>
<evidence type="ECO:0000256" key="3">
    <source>
        <dbReference type="ARBA" id="ARBA00022837"/>
    </source>
</evidence>
<evidence type="ECO:0000256" key="1">
    <source>
        <dbReference type="ARBA" id="ARBA00004370"/>
    </source>
</evidence>
<proteinExistence type="predicted"/>
<feature type="signal peptide" evidence="6">
    <location>
        <begin position="1"/>
        <end position="21"/>
    </location>
</feature>
<dbReference type="PANTHER" id="PTHR24027:SF438">
    <property type="entry name" value="CADHERIN 23"/>
    <property type="match status" value="1"/>
</dbReference>
<evidence type="ECO:0000256" key="4">
    <source>
        <dbReference type="ARBA" id="ARBA00023136"/>
    </source>
</evidence>
<dbReference type="GO" id="GO:0045296">
    <property type="term" value="F:cadherin binding"/>
    <property type="evidence" value="ECO:0007669"/>
    <property type="project" value="TreeGrafter"/>
</dbReference>
<sequence>MARLTLLTACLIASFIASVRSQCPATGPAKAGVLENSPVGTLVLNLTGPNPPSDPVSTISSDLTYGCYFHSNTSGIYMAKVFDLEFPTSCSGGNISNPGLPIVTTLNCESFTSLVISITKVDEFDPYFIKPYYSFTVAESDPAGTAIYTFKGQVADRDHSSTEPSYSFAILNESIAANMFTTTYNGGGFTAGVLRIQQALDFDAGPSHRDYTFNLSATDNFGKVATTTIYINVSDVDDLSPRFSQDIYRLSFVENETSQLNVSLKTVPELYATDMDIGINQTIGYTIQSGSVLGGETFLAINSSTGQFLAYQTDKPETRIALATVIVTVQDKNDNDPVVSPDSVTTSIAENSAVGTYVTRLAVQDRD</sequence>
<dbReference type="SUPFAM" id="SSF49313">
    <property type="entry name" value="Cadherin-like"/>
    <property type="match status" value="3"/>
</dbReference>
<dbReference type="InterPro" id="IPR020894">
    <property type="entry name" value="Cadherin_CS"/>
</dbReference>
<dbReference type="GO" id="GO:0008013">
    <property type="term" value="F:beta-catenin binding"/>
    <property type="evidence" value="ECO:0007669"/>
    <property type="project" value="TreeGrafter"/>
</dbReference>
<keyword evidence="3 5" id="KW-0106">Calcium</keyword>
<dbReference type="CDD" id="cd11304">
    <property type="entry name" value="Cadherin_repeat"/>
    <property type="match status" value="2"/>
</dbReference>
<evidence type="ECO:0000256" key="2">
    <source>
        <dbReference type="ARBA" id="ARBA00022737"/>
    </source>
</evidence>
<protein>
    <submittedName>
        <fullName evidence="9">Cadherin domain-containing protein</fullName>
    </submittedName>
</protein>
<evidence type="ECO:0000259" key="7">
    <source>
        <dbReference type="PROSITE" id="PS50268"/>
    </source>
</evidence>
<dbReference type="AlphaFoldDB" id="A0A1I8FJW6"/>
<dbReference type="GO" id="GO:0016342">
    <property type="term" value="C:catenin complex"/>
    <property type="evidence" value="ECO:0007669"/>
    <property type="project" value="TreeGrafter"/>
</dbReference>
<keyword evidence="4" id="KW-0472">Membrane</keyword>
<dbReference type="PANTHER" id="PTHR24027">
    <property type="entry name" value="CADHERIN-23"/>
    <property type="match status" value="1"/>
</dbReference>
<dbReference type="GO" id="GO:0005509">
    <property type="term" value="F:calcium ion binding"/>
    <property type="evidence" value="ECO:0007669"/>
    <property type="project" value="UniProtKB-UniRule"/>
</dbReference>
<keyword evidence="8" id="KW-1185">Reference proteome</keyword>
<dbReference type="PROSITE" id="PS50268">
    <property type="entry name" value="CADHERIN_2"/>
    <property type="match status" value="2"/>
</dbReference>
<dbReference type="SMART" id="SM00112">
    <property type="entry name" value="CA"/>
    <property type="match status" value="2"/>
</dbReference>
<feature type="chain" id="PRO_5009318747" evidence="6">
    <location>
        <begin position="22"/>
        <end position="367"/>
    </location>
</feature>
<evidence type="ECO:0000256" key="5">
    <source>
        <dbReference type="PROSITE-ProRule" id="PRU00043"/>
    </source>
</evidence>
<organism evidence="8 9">
    <name type="scientific">Macrostomum lignano</name>
    <dbReference type="NCBI Taxonomy" id="282301"/>
    <lineage>
        <taxon>Eukaryota</taxon>
        <taxon>Metazoa</taxon>
        <taxon>Spiralia</taxon>
        <taxon>Lophotrochozoa</taxon>
        <taxon>Platyhelminthes</taxon>
        <taxon>Rhabditophora</taxon>
        <taxon>Macrostomorpha</taxon>
        <taxon>Macrostomida</taxon>
        <taxon>Macrostomidae</taxon>
        <taxon>Macrostomum</taxon>
    </lineage>
</organism>